<evidence type="ECO:0000313" key="3">
    <source>
        <dbReference type="EMBL" id="SHE67516.1"/>
    </source>
</evidence>
<dbReference type="AlphaFoldDB" id="A0A1M4VEV3"/>
<dbReference type="Pfam" id="PF08906">
    <property type="entry name" value="T6SS_Tdi1_C"/>
    <property type="match status" value="1"/>
</dbReference>
<sequence>MIESFLAECGPLKHHVEANQNSLDKIKDELPEDILGLLSAGMGSYMNGYFWTVDPFDYQSILDEVYTPVELPSTCFARDAFAGLYLWEGGSIIYINVRHGNSKVVGRKTSVFFNHIITDWEYMSDLLGLENYFPAKAALGDLSAEQCYGYVPIPGLGGAEKVENLQIVKTKEHLSIIAQVMGKIR</sequence>
<evidence type="ECO:0000259" key="2">
    <source>
        <dbReference type="Pfam" id="PF08906"/>
    </source>
</evidence>
<evidence type="ECO:0000313" key="4">
    <source>
        <dbReference type="Proteomes" id="UP000184287"/>
    </source>
</evidence>
<dbReference type="InterPro" id="IPR015002">
    <property type="entry name" value="T6SS_Tdi1_C"/>
</dbReference>
<proteinExistence type="predicted"/>
<feature type="domain" description="GAD-related" evidence="1">
    <location>
        <begin position="2"/>
        <end position="95"/>
    </location>
</feature>
<evidence type="ECO:0000259" key="1">
    <source>
        <dbReference type="Pfam" id="PF08887"/>
    </source>
</evidence>
<dbReference type="Proteomes" id="UP000184287">
    <property type="component" value="Unassembled WGS sequence"/>
</dbReference>
<gene>
    <name evidence="3" type="ORF">SAMN04488522_101887</name>
</gene>
<dbReference type="Pfam" id="PF08887">
    <property type="entry name" value="GAD-like"/>
    <property type="match status" value="1"/>
</dbReference>
<reference evidence="4" key="1">
    <citation type="submission" date="2016-11" db="EMBL/GenBank/DDBJ databases">
        <authorList>
            <person name="Varghese N."/>
            <person name="Submissions S."/>
        </authorList>
    </citation>
    <scope>NUCLEOTIDE SEQUENCE [LARGE SCALE GENOMIC DNA]</scope>
    <source>
        <strain evidence="4">DSM 16990</strain>
    </source>
</reference>
<dbReference type="OrthoDB" id="2216648at2"/>
<dbReference type="InterPro" id="IPR014983">
    <property type="entry name" value="GAD-rel"/>
</dbReference>
<evidence type="ECO:0008006" key="5">
    <source>
        <dbReference type="Google" id="ProtNLM"/>
    </source>
</evidence>
<name>A0A1M4VEV3_9SPHI</name>
<dbReference type="RefSeq" id="WP_073227888.1">
    <property type="nucleotide sequence ID" value="NZ_FQUQ01000001.1"/>
</dbReference>
<keyword evidence="4" id="KW-1185">Reference proteome</keyword>
<organism evidence="3 4">
    <name type="scientific">Pedobacter caeni</name>
    <dbReference type="NCBI Taxonomy" id="288992"/>
    <lineage>
        <taxon>Bacteria</taxon>
        <taxon>Pseudomonadati</taxon>
        <taxon>Bacteroidota</taxon>
        <taxon>Sphingobacteriia</taxon>
        <taxon>Sphingobacteriales</taxon>
        <taxon>Sphingobacteriaceae</taxon>
        <taxon>Pedobacter</taxon>
    </lineage>
</organism>
<protein>
    <recommendedName>
        <fullName evidence="5">DUF1851 domain-containing protein</fullName>
    </recommendedName>
</protein>
<dbReference type="EMBL" id="FQUQ01000001">
    <property type="protein sequence ID" value="SHE67516.1"/>
    <property type="molecule type" value="Genomic_DNA"/>
</dbReference>
<feature type="domain" description="T6SS immunity protein Tdi1 C-terminal" evidence="2">
    <location>
        <begin position="112"/>
        <end position="180"/>
    </location>
</feature>
<accession>A0A1M4VEV3</accession>